<dbReference type="GO" id="GO:0005840">
    <property type="term" value="C:ribosome"/>
    <property type="evidence" value="ECO:0007669"/>
    <property type="project" value="UniProtKB-KW"/>
</dbReference>
<name>D8WQJ3_9POAL</name>
<dbReference type="EMBL" id="GU222753">
    <property type="protein sequence ID" value="ADI86354.1"/>
    <property type="molecule type" value="Genomic_DNA"/>
</dbReference>
<proteinExistence type="predicted"/>
<geneLocation type="chloroplast" evidence="1"/>
<protein>
    <submittedName>
        <fullName evidence="1">Ribosomal protein S15</fullName>
    </submittedName>
</protein>
<keyword evidence="1" id="KW-0689">Ribosomal protein</keyword>
<sequence length="39" mass="4745">SQRGLRNILAKRQRLLTYLLKKHGVRHKKLINQLDIREH</sequence>
<reference evidence="1" key="1">
    <citation type="journal article" date="2010" name="Am. J. Bot.">
        <title>Migration of endpoints of two genes relative to boundaries between regions of the plastid genome in the grass family (Poaceae).</title>
        <authorList>
            <person name="Davis J.I."/>
            <person name="Soreng R.J."/>
        </authorList>
    </citation>
    <scope>NUCLEOTIDE SEQUENCE</scope>
</reference>
<dbReference type="InterPro" id="IPR009068">
    <property type="entry name" value="uS15_NS1_RNA-bd_sf"/>
</dbReference>
<dbReference type="SUPFAM" id="SSF47060">
    <property type="entry name" value="S15/NS1 RNA-binding domain"/>
    <property type="match status" value="1"/>
</dbReference>
<keyword evidence="1" id="KW-0150">Chloroplast</keyword>
<feature type="non-terminal residue" evidence="1">
    <location>
        <position position="1"/>
    </location>
</feature>
<dbReference type="AlphaFoldDB" id="D8WQJ3"/>
<dbReference type="Gene3D" id="1.10.287.10">
    <property type="entry name" value="S15/NS1, RNA-binding"/>
    <property type="match status" value="1"/>
</dbReference>
<keyword evidence="1" id="KW-0687">Ribonucleoprotein</keyword>
<keyword evidence="1" id="KW-0934">Plastid</keyword>
<accession>D8WQJ3</accession>
<gene>
    <name evidence="1" type="primary">rps15</name>
</gene>
<organism evidence="1">
    <name type="scientific">Ecdeiocolea monostachya</name>
    <dbReference type="NCBI Taxonomy" id="98869"/>
    <lineage>
        <taxon>Eukaryota</taxon>
        <taxon>Viridiplantae</taxon>
        <taxon>Streptophyta</taxon>
        <taxon>Embryophyta</taxon>
        <taxon>Tracheophyta</taxon>
        <taxon>Spermatophyta</taxon>
        <taxon>Magnoliopsida</taxon>
        <taxon>Liliopsida</taxon>
        <taxon>Poales</taxon>
        <taxon>Ecdeiocoleaceae</taxon>
        <taxon>Ecdeiocolea</taxon>
    </lineage>
</organism>
<evidence type="ECO:0000313" key="1">
    <source>
        <dbReference type="EMBL" id="ADI86354.1"/>
    </source>
</evidence>